<name>A0ABX9K4N1_9BACT</name>
<reference evidence="1 2" key="1">
    <citation type="submission" date="2018-08" db="EMBL/GenBank/DDBJ databases">
        <title>Genomic Encyclopedia of Archaeal and Bacterial Type Strains, Phase II (KMG-II): from individual species to whole genera.</title>
        <authorList>
            <person name="Goeker M."/>
        </authorList>
    </citation>
    <scope>NUCLEOTIDE SEQUENCE [LARGE SCALE GENOMIC DNA]</scope>
    <source>
        <strain evidence="1 2">DSM 2261</strain>
    </source>
</reference>
<dbReference type="Pfam" id="PF09954">
    <property type="entry name" value="DUF2188"/>
    <property type="match status" value="1"/>
</dbReference>
<dbReference type="Proteomes" id="UP000256345">
    <property type="component" value="Unassembled WGS sequence"/>
</dbReference>
<evidence type="ECO:0000313" key="2">
    <source>
        <dbReference type="Proteomes" id="UP000256345"/>
    </source>
</evidence>
<dbReference type="EMBL" id="QUMU01000004">
    <property type="protein sequence ID" value="REG33160.1"/>
    <property type="molecule type" value="Genomic_DNA"/>
</dbReference>
<dbReference type="RefSeq" id="WP_116120089.1">
    <property type="nucleotide sequence ID" value="NZ_CP011509.1"/>
</dbReference>
<organism evidence="1 2">
    <name type="scientific">Archangium gephyra</name>
    <dbReference type="NCBI Taxonomy" id="48"/>
    <lineage>
        <taxon>Bacteria</taxon>
        <taxon>Pseudomonadati</taxon>
        <taxon>Myxococcota</taxon>
        <taxon>Myxococcia</taxon>
        <taxon>Myxococcales</taxon>
        <taxon>Cystobacterineae</taxon>
        <taxon>Archangiaceae</taxon>
        <taxon>Archangium</taxon>
    </lineage>
</organism>
<gene>
    <name evidence="1" type="ORF">ATI61_104450</name>
</gene>
<protein>
    <submittedName>
        <fullName evidence="1">Uncharacterized protein DUF2188</fullName>
    </submittedName>
</protein>
<sequence>MSLAIRKESERREVGTATGRRWVIVAADGRGWYVRLEGRRSLERFSNVTQAIHCGRRLAHQHKPSGLVVRYTDGEEEESCYETAASP</sequence>
<comment type="caution">
    <text evidence="1">The sequence shown here is derived from an EMBL/GenBank/DDBJ whole genome shotgun (WGS) entry which is preliminary data.</text>
</comment>
<keyword evidence="2" id="KW-1185">Reference proteome</keyword>
<dbReference type="InterPro" id="IPR018691">
    <property type="entry name" value="DUF2188"/>
</dbReference>
<accession>A0ABX9K4N1</accession>
<evidence type="ECO:0000313" key="1">
    <source>
        <dbReference type="EMBL" id="REG33160.1"/>
    </source>
</evidence>
<proteinExistence type="predicted"/>